<feature type="compositionally biased region" description="Polar residues" evidence="1">
    <location>
        <begin position="582"/>
        <end position="632"/>
    </location>
</feature>
<feature type="region of interest" description="Disordered" evidence="1">
    <location>
        <begin position="235"/>
        <end position="256"/>
    </location>
</feature>
<organism evidence="3 4">
    <name type="scientific">Trifolium medium</name>
    <dbReference type="NCBI Taxonomy" id="97028"/>
    <lineage>
        <taxon>Eukaryota</taxon>
        <taxon>Viridiplantae</taxon>
        <taxon>Streptophyta</taxon>
        <taxon>Embryophyta</taxon>
        <taxon>Tracheophyta</taxon>
        <taxon>Spermatophyta</taxon>
        <taxon>Magnoliopsida</taxon>
        <taxon>eudicotyledons</taxon>
        <taxon>Gunneridae</taxon>
        <taxon>Pentapetalae</taxon>
        <taxon>rosids</taxon>
        <taxon>fabids</taxon>
        <taxon>Fabales</taxon>
        <taxon>Fabaceae</taxon>
        <taxon>Papilionoideae</taxon>
        <taxon>50 kb inversion clade</taxon>
        <taxon>NPAAA clade</taxon>
        <taxon>Hologalegina</taxon>
        <taxon>IRL clade</taxon>
        <taxon>Trifolieae</taxon>
        <taxon>Trifolium</taxon>
    </lineage>
</organism>
<dbReference type="SUPFAM" id="SSF56672">
    <property type="entry name" value="DNA/RNA polymerases"/>
    <property type="match status" value="1"/>
</dbReference>
<feature type="compositionally biased region" description="Basic residues" evidence="1">
    <location>
        <begin position="237"/>
        <end position="249"/>
    </location>
</feature>
<accession>A0A392LXH9</accession>
<keyword evidence="4" id="KW-1185">Reference proteome</keyword>
<dbReference type="Gene3D" id="3.30.420.10">
    <property type="entry name" value="Ribonuclease H-like superfamily/Ribonuclease H"/>
    <property type="match status" value="1"/>
</dbReference>
<dbReference type="PROSITE" id="PS50994">
    <property type="entry name" value="INTEGRASE"/>
    <property type="match status" value="1"/>
</dbReference>
<evidence type="ECO:0000313" key="3">
    <source>
        <dbReference type="EMBL" id="MCH79660.1"/>
    </source>
</evidence>
<dbReference type="PANTHER" id="PTHR11439">
    <property type="entry name" value="GAG-POL-RELATED RETROTRANSPOSON"/>
    <property type="match status" value="1"/>
</dbReference>
<dbReference type="Proteomes" id="UP000265520">
    <property type="component" value="Unassembled WGS sequence"/>
</dbReference>
<feature type="compositionally biased region" description="Polar residues" evidence="1">
    <location>
        <begin position="9"/>
        <end position="32"/>
    </location>
</feature>
<dbReference type="Pfam" id="PF07727">
    <property type="entry name" value="RVT_2"/>
    <property type="match status" value="1"/>
</dbReference>
<comment type="caution">
    <text evidence="3">The sequence shown here is derived from an EMBL/GenBank/DDBJ whole genome shotgun (WGS) entry which is preliminary data.</text>
</comment>
<feature type="compositionally biased region" description="Low complexity" evidence="1">
    <location>
        <begin position="562"/>
        <end position="577"/>
    </location>
</feature>
<dbReference type="PANTHER" id="PTHR11439:SF455">
    <property type="entry name" value="RLK (RECEPTOR-LIKE PROTEIN KINASE) 8, PUTATIVE-RELATED"/>
    <property type="match status" value="1"/>
</dbReference>
<evidence type="ECO:0000313" key="4">
    <source>
        <dbReference type="Proteomes" id="UP000265520"/>
    </source>
</evidence>
<protein>
    <submittedName>
        <fullName evidence="3">Retrovirus-related Pol polyprotein from transposon TNT 1-94</fullName>
    </submittedName>
</protein>
<dbReference type="InterPro" id="IPR043502">
    <property type="entry name" value="DNA/RNA_pol_sf"/>
</dbReference>
<feature type="region of interest" description="Disordered" evidence="1">
    <location>
        <begin position="1"/>
        <end position="32"/>
    </location>
</feature>
<dbReference type="EMBL" id="LXQA010000265">
    <property type="protein sequence ID" value="MCH79660.1"/>
    <property type="molecule type" value="Genomic_DNA"/>
</dbReference>
<dbReference type="SUPFAM" id="SSF53098">
    <property type="entry name" value="Ribonuclease H-like"/>
    <property type="match status" value="1"/>
</dbReference>
<reference evidence="3 4" key="1">
    <citation type="journal article" date="2018" name="Front. Plant Sci.">
        <title>Red Clover (Trifolium pratense) and Zigzag Clover (T. medium) - A Picture of Genomic Similarities and Differences.</title>
        <authorList>
            <person name="Dluhosova J."/>
            <person name="Istvanek J."/>
            <person name="Nedelnik J."/>
            <person name="Repkova J."/>
        </authorList>
    </citation>
    <scope>NUCLEOTIDE SEQUENCE [LARGE SCALE GENOMIC DNA]</scope>
    <source>
        <strain evidence="4">cv. 10/8</strain>
        <tissue evidence="3">Leaf</tissue>
    </source>
</reference>
<dbReference type="CDD" id="cd09272">
    <property type="entry name" value="RNase_HI_RT_Ty1"/>
    <property type="match status" value="1"/>
</dbReference>
<evidence type="ECO:0000256" key="1">
    <source>
        <dbReference type="SAM" id="MobiDB-lite"/>
    </source>
</evidence>
<evidence type="ECO:0000259" key="2">
    <source>
        <dbReference type="PROSITE" id="PS50994"/>
    </source>
</evidence>
<dbReference type="InterPro" id="IPR036397">
    <property type="entry name" value="RNaseH_sf"/>
</dbReference>
<dbReference type="GO" id="GO:0015074">
    <property type="term" value="P:DNA integration"/>
    <property type="evidence" value="ECO:0007669"/>
    <property type="project" value="InterPro"/>
</dbReference>
<dbReference type="GO" id="GO:0003676">
    <property type="term" value="F:nucleic acid binding"/>
    <property type="evidence" value="ECO:0007669"/>
    <property type="project" value="InterPro"/>
</dbReference>
<dbReference type="InterPro" id="IPR013103">
    <property type="entry name" value="RVT_2"/>
</dbReference>
<proteinExistence type="predicted"/>
<gene>
    <name evidence="3" type="ORF">A2U01_0000413</name>
</gene>
<dbReference type="Pfam" id="PF14223">
    <property type="entry name" value="Retrotran_gag_2"/>
    <property type="match status" value="1"/>
</dbReference>
<name>A0A392LXH9_9FABA</name>
<feature type="domain" description="Integrase catalytic" evidence="2">
    <location>
        <begin position="435"/>
        <end position="531"/>
    </location>
</feature>
<dbReference type="AlphaFoldDB" id="A0A392LXH9"/>
<dbReference type="InterPro" id="IPR012337">
    <property type="entry name" value="RNaseH-like_sf"/>
</dbReference>
<feature type="region of interest" description="Disordered" evidence="1">
    <location>
        <begin position="559"/>
        <end position="645"/>
    </location>
</feature>
<sequence length="1141" mass="127882">MPEAPSMDSGENSNSDSPLRLPQTSKDSTKTGLTHSLTIKLDEKNFLLWSQQVNGVITAHNLHRFVLNPQIPLQFDSIEARSLGQNSEAYQQWLVKDQTLFTWLLSTLSDSVLPRVLSCRHAYEVWDKIHKYFNSVFKSRARQLRSELKNTKKLARSINEYLLRIKTFVNSLIAVGDVVSEQEQLRMWRLYFFKQELSAPSVYAHLAHADSKSNESVNDNEASDHGTEHYYVNAQRGKGKGKNRGKGKGKAPSQPQGKVLCQICGKPNHDAVKCWYRYDPNPVRAPQFNPYMRPSAHLAMPHYYAPNTDVESMASASWYPDSGASHHLTYNPNNLMYNTPYNGQEQGSNQVLLEGTVGSDGLYQFKSFKFLTNSGDSKSGFHLSNFPAFNNHAQCNSSITTITPDNEFHKWHLSMDKSHRLYAPRSTTVYSHPFEALQSDWGGEFRPFTELLNKLGIQHRLTCPHTSHQNGTVERKHRQIVEMGLTLLSHAALPLKFWDHSFTQAVFLINKLPSSVIPQFSSPHHALFKSQPDYSQVKVPASSTVLHDSLSYPAHIHFPHQSNVSPTPVNSSVISSPDTVPVINSPTPDSLHSTPTPIQTSSVPASLNPIDPSSNNSDLQSQPSSTEMTSPPVTRPVVKNTSKQPAVHTVPPIILDHNNHPMVTRGKTGSLKPKVFLAEVEPHTVKGAMSDPRWLSAMKSEYKALMDNNTWSLVPLPPHRNAIGCKWIFRIKENPDGSVNKFKARLVAKGFLQTAGFDDFTERFSPVVKPVTIRILLTLAVTYKWQVQQIDINNAFLNGVLQEEAPRAWYDRLTHELVKMGFVKSRCDPSLLVHTQNGSSTYVLIYVDDILITCSAPHLIHDVIHKLNAQFALKQLGQVDYFLGIQVHHLPSGALLLNQAKYIRDLLVKTNMFNSKPIGSPMMSSCRLISKIGSDTMSDPTLYRSTVGVLQYATLTRPDIAFSVNKVCQFMANPLDTHWKAVKRILRYLSGTIHHGLLLSPSQCAPPFSLRAYSDADWATDHDDRRSTSEAEYRSIANTTADLLWIQSLLYELQVPYHTPTLLCDNISAISLAHNPVLHSRTKHIELDIHFVRDGVLAKQLHILHVPAAAQLADPLTKPLAPSNFASIRAKLKVFSSVKPP</sequence>
<dbReference type="InterPro" id="IPR001584">
    <property type="entry name" value="Integrase_cat-core"/>
</dbReference>